<dbReference type="InterPro" id="IPR045304">
    <property type="entry name" value="LbH_SAT"/>
</dbReference>
<gene>
    <name evidence="4" type="ORF">H6H04_07520</name>
</gene>
<dbReference type="RefSeq" id="WP_186845353.1">
    <property type="nucleotide sequence ID" value="NZ_JACOME010000002.1"/>
</dbReference>
<dbReference type="InterPro" id="IPR011004">
    <property type="entry name" value="Trimer_LpxA-like_sf"/>
</dbReference>
<organism evidence="4 5">
    <name type="scientific">Winogradskyella echinorum</name>
    <dbReference type="NCBI Taxonomy" id="538189"/>
    <lineage>
        <taxon>Bacteria</taxon>
        <taxon>Pseudomonadati</taxon>
        <taxon>Bacteroidota</taxon>
        <taxon>Flavobacteriia</taxon>
        <taxon>Flavobacteriales</taxon>
        <taxon>Flavobacteriaceae</taxon>
        <taxon>Winogradskyella</taxon>
    </lineage>
</organism>
<proteinExistence type="inferred from homology"/>
<dbReference type="Gene3D" id="2.160.10.10">
    <property type="entry name" value="Hexapeptide repeat proteins"/>
    <property type="match status" value="1"/>
</dbReference>
<name>A0ABR6Y0F4_9FLAO</name>
<protein>
    <submittedName>
        <fullName evidence="4">Serine acetyltransferase</fullName>
    </submittedName>
</protein>
<dbReference type="InterPro" id="IPR001451">
    <property type="entry name" value="Hexapep"/>
</dbReference>
<dbReference type="Pfam" id="PF00132">
    <property type="entry name" value="Hexapep"/>
    <property type="match status" value="1"/>
</dbReference>
<keyword evidence="2" id="KW-0808">Transferase</keyword>
<keyword evidence="3" id="KW-0012">Acyltransferase</keyword>
<dbReference type="Proteomes" id="UP000607435">
    <property type="component" value="Unassembled WGS sequence"/>
</dbReference>
<evidence type="ECO:0000313" key="5">
    <source>
        <dbReference type="Proteomes" id="UP000607435"/>
    </source>
</evidence>
<dbReference type="CDD" id="cd03354">
    <property type="entry name" value="LbH_SAT"/>
    <property type="match status" value="1"/>
</dbReference>
<keyword evidence="5" id="KW-1185">Reference proteome</keyword>
<dbReference type="EMBL" id="JACOME010000002">
    <property type="protein sequence ID" value="MBC3846222.1"/>
    <property type="molecule type" value="Genomic_DNA"/>
</dbReference>
<evidence type="ECO:0000313" key="4">
    <source>
        <dbReference type="EMBL" id="MBC3846222.1"/>
    </source>
</evidence>
<dbReference type="PANTHER" id="PTHR42811">
    <property type="entry name" value="SERINE ACETYLTRANSFERASE"/>
    <property type="match status" value="1"/>
</dbReference>
<evidence type="ECO:0000256" key="3">
    <source>
        <dbReference type="ARBA" id="ARBA00023315"/>
    </source>
</evidence>
<sequence length="195" mass="21522">MIQSKEDYKYYLDQDRKALRIGKNNFLGRIVSCISPNLIWKFQKTLRTLEYYENCNNRGLSKLYYLYLKYKYKNISVKLGFSIPPNVFGPGLAIVHYGTIVINGNAKIGANCRMHACVNIGASGGEDEAPTLGDNVYIAPGAKIYGNITIASNTAIGANAVVNKSFDKENTVLAGIPAKVIGDVNIKQIIKHLNN</sequence>
<dbReference type="SUPFAM" id="SSF51161">
    <property type="entry name" value="Trimeric LpxA-like enzymes"/>
    <property type="match status" value="1"/>
</dbReference>
<evidence type="ECO:0000256" key="1">
    <source>
        <dbReference type="ARBA" id="ARBA00007274"/>
    </source>
</evidence>
<accession>A0ABR6Y0F4</accession>
<evidence type="ECO:0000256" key="2">
    <source>
        <dbReference type="ARBA" id="ARBA00022679"/>
    </source>
</evidence>
<comment type="similarity">
    <text evidence="1">Belongs to the transferase hexapeptide repeat family.</text>
</comment>
<comment type="caution">
    <text evidence="4">The sequence shown here is derived from an EMBL/GenBank/DDBJ whole genome shotgun (WGS) entry which is preliminary data.</text>
</comment>
<reference evidence="4 5" key="1">
    <citation type="submission" date="2020-08" db="EMBL/GenBank/DDBJ databases">
        <title>Winogradskyella ouciana sp. nov., isolated from the hadal seawater of the Mariana Trench.</title>
        <authorList>
            <person name="He X."/>
        </authorList>
    </citation>
    <scope>NUCLEOTIDE SEQUENCE [LARGE SCALE GENOMIC DNA]</scope>
    <source>
        <strain evidence="4 5">KCTC 22026</strain>
    </source>
</reference>